<evidence type="ECO:0000256" key="1">
    <source>
        <dbReference type="SAM" id="MobiDB-lite"/>
    </source>
</evidence>
<feature type="region of interest" description="Disordered" evidence="1">
    <location>
        <begin position="1357"/>
        <end position="1392"/>
    </location>
</feature>
<feature type="compositionally biased region" description="Basic and acidic residues" evidence="1">
    <location>
        <begin position="984"/>
        <end position="997"/>
    </location>
</feature>
<feature type="region of interest" description="Disordered" evidence="1">
    <location>
        <begin position="410"/>
        <end position="429"/>
    </location>
</feature>
<feature type="region of interest" description="Disordered" evidence="1">
    <location>
        <begin position="1076"/>
        <end position="1176"/>
    </location>
</feature>
<accession>A0ABM3HNL3</accession>
<dbReference type="GeneID" id="115734606"/>
<dbReference type="RefSeq" id="XP_048138194.1">
    <property type="nucleotide sequence ID" value="XM_048282237.1"/>
</dbReference>
<feature type="compositionally biased region" description="Polar residues" evidence="1">
    <location>
        <begin position="734"/>
        <end position="744"/>
    </location>
</feature>
<proteinExistence type="predicted"/>
<feature type="region of interest" description="Disordered" evidence="1">
    <location>
        <begin position="939"/>
        <end position="966"/>
    </location>
</feature>
<feature type="compositionally biased region" description="Polar residues" evidence="1">
    <location>
        <begin position="379"/>
        <end position="394"/>
    </location>
</feature>
<reference evidence="3 4" key="1">
    <citation type="submission" date="2025-05" db="UniProtKB">
        <authorList>
            <consortium name="RefSeq"/>
        </authorList>
    </citation>
    <scope>IDENTIFICATION</scope>
    <source>
        <tissue evidence="3 4">Leaf</tissue>
    </source>
</reference>
<gene>
    <name evidence="3 4" type="primary">LOC115734606</name>
</gene>
<feature type="region of interest" description="Disordered" evidence="1">
    <location>
        <begin position="831"/>
        <end position="862"/>
    </location>
</feature>
<dbReference type="PANTHER" id="PTHR31267:SF7">
    <property type="entry name" value="DENTIN SIALOPHOSPHOPROTEIN-LIKE PROTEIN"/>
    <property type="match status" value="1"/>
</dbReference>
<feature type="compositionally biased region" description="Polar residues" evidence="1">
    <location>
        <begin position="957"/>
        <end position="966"/>
    </location>
</feature>
<organism evidence="2 4">
    <name type="scientific">Rhodamnia argentea</name>
    <dbReference type="NCBI Taxonomy" id="178133"/>
    <lineage>
        <taxon>Eukaryota</taxon>
        <taxon>Viridiplantae</taxon>
        <taxon>Streptophyta</taxon>
        <taxon>Embryophyta</taxon>
        <taxon>Tracheophyta</taxon>
        <taxon>Spermatophyta</taxon>
        <taxon>Magnoliopsida</taxon>
        <taxon>eudicotyledons</taxon>
        <taxon>Gunneridae</taxon>
        <taxon>Pentapetalae</taxon>
        <taxon>rosids</taxon>
        <taxon>malvids</taxon>
        <taxon>Myrtales</taxon>
        <taxon>Myrtaceae</taxon>
        <taxon>Myrtoideae</taxon>
        <taxon>Myrteae</taxon>
        <taxon>Australasian group</taxon>
        <taxon>Rhodamnia</taxon>
    </lineage>
</organism>
<feature type="compositionally biased region" description="Basic and acidic residues" evidence="1">
    <location>
        <begin position="837"/>
        <end position="849"/>
    </location>
</feature>
<feature type="compositionally biased region" description="Polar residues" evidence="1">
    <location>
        <begin position="1003"/>
        <end position="1021"/>
    </location>
</feature>
<evidence type="ECO:0000313" key="2">
    <source>
        <dbReference type="Proteomes" id="UP000827889"/>
    </source>
</evidence>
<protein>
    <submittedName>
        <fullName evidence="3 4">Uncharacterized protein LOC115734606 isoform X1</fullName>
    </submittedName>
</protein>
<feature type="region of interest" description="Disordered" evidence="1">
    <location>
        <begin position="367"/>
        <end position="396"/>
    </location>
</feature>
<feature type="region of interest" description="Disordered" evidence="1">
    <location>
        <begin position="725"/>
        <end position="762"/>
    </location>
</feature>
<feature type="region of interest" description="Disordered" evidence="1">
    <location>
        <begin position="984"/>
        <end position="1056"/>
    </location>
</feature>
<feature type="compositionally biased region" description="Basic and acidic residues" evidence="1">
    <location>
        <begin position="1358"/>
        <end position="1369"/>
    </location>
</feature>
<keyword evidence="2" id="KW-1185">Reference proteome</keyword>
<feature type="region of interest" description="Disordered" evidence="1">
    <location>
        <begin position="133"/>
        <end position="154"/>
    </location>
</feature>
<feature type="compositionally biased region" description="Polar residues" evidence="1">
    <location>
        <begin position="1160"/>
        <end position="1176"/>
    </location>
</feature>
<dbReference type="Proteomes" id="UP000827889">
    <property type="component" value="Chromosome 7"/>
</dbReference>
<dbReference type="RefSeq" id="XP_048138195.1">
    <property type="nucleotide sequence ID" value="XM_048282238.1"/>
</dbReference>
<feature type="compositionally biased region" description="Polar residues" evidence="1">
    <location>
        <begin position="492"/>
        <end position="554"/>
    </location>
</feature>
<name>A0ABM3HNL3_9MYRT</name>
<feature type="region of interest" description="Disordered" evidence="1">
    <location>
        <begin position="492"/>
        <end position="567"/>
    </location>
</feature>
<dbReference type="PANTHER" id="PTHR31267">
    <property type="entry name" value="DENTIN SIALOPHOSPHOPROTEIN-LIKE PROTEIN"/>
    <property type="match status" value="1"/>
</dbReference>
<feature type="compositionally biased region" description="Polar residues" evidence="1">
    <location>
        <begin position="1087"/>
        <end position="1105"/>
    </location>
</feature>
<evidence type="ECO:0000313" key="4">
    <source>
        <dbReference type="RefSeq" id="XP_048138195.1"/>
    </source>
</evidence>
<evidence type="ECO:0000313" key="3">
    <source>
        <dbReference type="RefSeq" id="XP_048138194.1"/>
    </source>
</evidence>
<sequence>MPGNGVGDRDHNFFGQENLSHGQGRLEAVDRNWPGLSNNFLAGSQRQSGFPLNPDLKNYTVQQSDIDARHGTSFQVSHGLSFTQPNLQPEFNGSPFQNMPSLNGYIQGHHFFPAGQNEANLLGVDTESGQHNLGSRGLPVLDSQQGRDTELQKRNPAKSLNAENPVNFQLLGRQEHMGVHHPAVLQSFQGQQTSISDMQLLQQQLMLKQLQDSQRQQLQQQEILRKSSPNHLLSLAKPALTNHSSMPLNGIPVNDGSNYSWQPGLSANANWVQRGAPAGVQGSSGNLALSAEQGQGLRTMGLVSQQVDQSIYGVPHAGFRENPTQISQIEVDNSAMQRISSHVHSFSGSLYSSLQDQGSVQDGTMVPRQSEDVGHGLSSGFNSNNLRQANSPQGNAAMEELHGRQEFARLSEGTRGKSSSSVVPSEDVATLDPTEERILFGADDSVWGAFSAGTNTVAAGFNIGDNTGFHSGFPSVQSGSWSALMQSALAETSSDNQIDQEEWSSLSGQNVRTSNRNSKPLTPNDGMRQQSAWSNNIMHSTSPSSRPLQLSDNVAKSGGSSGASRLWQSDLGASQGQSENMRTDSSEKFENFQADSQRVINDFADGNRLFERSHLQRHSSEGSQVCGNVSNASDAEGKKIISGSWTDPQGMFSSNHGDRHSRPNGWNVIDSTLPVEHANTKSHPREYSLMSFQDDNLNRRMHEEVGHEVAISRPDKVPAMTLEHVKSDHRQDSTVETAGISNLSNRRDTGESPQQLPKSYGFDLWRPVDSTVKSKGSEVEGNNRNNMDRSVQVSESLVNNTRRDMENSDKKDNLAGGFRLNTSLRSTGTFGNNVWKDAGESRNSREDKQNQFGRGAHSQRPAGIHKFQYHPMGNLDVDSESAYGTNHFALSRPMVQQVCGEIRSPVPGQVGHSNFMDRADRSSAGMAKVDPKGGEAVLKGTSVYTSDRVPPLERSVGTPSNNNAQSSQKMLELLHKVDLSREHGVASRFSSSDRNEANESETSDGSISHLQQNQSPSSQGFGLQLAPPSQWLKNSDRPLDSQSSSPALTPQGAFPYPREMGLSSLASTSLIQSASFRGTPQGEYRSNAPSTLGQSSSRASPSNIEGNFGVPINQRLPFPRSHLQDQRAGAGGGTGHSICTSSDGFPLHPRGTDISGDGAQLSQSDLPSDPNMSASASKTNNAFAAEGGRLYTARQAHSGLSQQFNPFEAVSSSQSSVNFGFPQQVPSSKVLPNLWNGSSNQQQLLSSVPGNDNLRLLESHLKSNSKVESSYSGTSSGKLEGLVPEEQAGRECSSEIPDRVQSSLQVNEALTKHVSDASLPKPASSQGEIEAFGRYLKPNDFVNRKYSLLHQVQATKSAEADFDHDERSAKRLKGPENSLDSQPVSLKGEKHVSHGYGPPVVENSAGHTPVLSGDTAMLSFSVKPGDNRGIAEASPDIATFQRNEMQSSSTSSNLAAIRGDHPNISPQMAPSWFEQYATLKNGQVLQTYDARRMAAFGASPLGGVCNSMAPSSTTSEHHSLPPEDMASKMLMKRKKRKHTMCGILSWHKEVAEGARSIQDVRVAEAEWAMAANMLVEKVDSEGDMNEDGLPMRRPKRRLSLTTQLMQLTFRPPPAVFLTADAASQYENVAYFTSRLTLGDACGIISCSSSVPVVSPISENSSLFKITKEAEHPGDERFAKAVEELVGRTRSLENELSRLDKRSSIVDLRVECQDLEKFSVINRFAKFHGRGQVDGTGTSSSDASSALKVCPQRYVTALPIPRNLPDRVQCLPL</sequence>